<dbReference type="AlphaFoldDB" id="H3C6H1"/>
<dbReference type="Pfam" id="PF17798">
    <property type="entry name" value="TRIF-NTD"/>
    <property type="match status" value="1"/>
</dbReference>
<dbReference type="Proteomes" id="UP000007303">
    <property type="component" value="Unassembled WGS sequence"/>
</dbReference>
<dbReference type="STRING" id="99883.ENSTNIP00000003841"/>
<reference evidence="8" key="2">
    <citation type="submission" date="2025-08" db="UniProtKB">
        <authorList>
            <consortium name="Ensembl"/>
        </authorList>
    </citation>
    <scope>IDENTIFICATION</scope>
</reference>
<dbReference type="PROSITE" id="PS50104">
    <property type="entry name" value="TIR"/>
    <property type="match status" value="1"/>
</dbReference>
<dbReference type="GO" id="GO:0005794">
    <property type="term" value="C:Golgi apparatus"/>
    <property type="evidence" value="ECO:0007669"/>
    <property type="project" value="Ensembl"/>
</dbReference>
<dbReference type="GO" id="GO:0035666">
    <property type="term" value="P:TRIF-dependent toll-like receptor signaling pathway"/>
    <property type="evidence" value="ECO:0007669"/>
    <property type="project" value="InterPro"/>
</dbReference>
<dbReference type="GeneTree" id="ENSGT00940000163706"/>
<dbReference type="Ensembl" id="ENSTNIT00000001361.1">
    <property type="protein sequence ID" value="ENSTNIP00000003841.1"/>
    <property type="gene ID" value="ENSTNIG00000001099.1"/>
</dbReference>
<name>H3C6H1_TETNG</name>
<keyword evidence="5" id="KW-0391">Immunity</keyword>
<dbReference type="Gene3D" id="1.25.40.780">
    <property type="match status" value="1"/>
</dbReference>
<reference evidence="9" key="1">
    <citation type="journal article" date="2004" name="Nature">
        <title>Genome duplication in the teleost fish Tetraodon nigroviridis reveals the early vertebrate proto-karyotype.</title>
        <authorList>
            <person name="Jaillon O."/>
            <person name="Aury J.-M."/>
            <person name="Brunet F."/>
            <person name="Petit J.-L."/>
            <person name="Stange-Thomann N."/>
            <person name="Mauceli E."/>
            <person name="Bouneau L."/>
            <person name="Fischer C."/>
            <person name="Ozouf-Costaz C."/>
            <person name="Bernot A."/>
            <person name="Nicaud S."/>
            <person name="Jaffe D."/>
            <person name="Fisher S."/>
            <person name="Lutfalla G."/>
            <person name="Dossat C."/>
            <person name="Segurens B."/>
            <person name="Dasilva C."/>
            <person name="Salanoubat M."/>
            <person name="Levy M."/>
            <person name="Boudet N."/>
            <person name="Castellano S."/>
            <person name="Anthouard V."/>
            <person name="Jubin C."/>
            <person name="Castelli V."/>
            <person name="Katinka M."/>
            <person name="Vacherie B."/>
            <person name="Biemont C."/>
            <person name="Skalli Z."/>
            <person name="Cattolico L."/>
            <person name="Poulain J."/>
            <person name="De Berardinis V."/>
            <person name="Cruaud C."/>
            <person name="Duprat S."/>
            <person name="Brottier P."/>
            <person name="Coutanceau J.-P."/>
            <person name="Gouzy J."/>
            <person name="Parra G."/>
            <person name="Lardier G."/>
            <person name="Chapple C."/>
            <person name="McKernan K.J."/>
            <person name="McEwan P."/>
            <person name="Bosak S."/>
            <person name="Kellis M."/>
            <person name="Volff J.-N."/>
            <person name="Guigo R."/>
            <person name="Zody M.C."/>
            <person name="Mesirov J."/>
            <person name="Lindblad-Toh K."/>
            <person name="Birren B."/>
            <person name="Nusbaum C."/>
            <person name="Kahn D."/>
            <person name="Robinson-Rechavi M."/>
            <person name="Laudet V."/>
            <person name="Schachter V."/>
            <person name="Quetier F."/>
            <person name="Saurin W."/>
            <person name="Scarpelli C."/>
            <person name="Wincker P."/>
            <person name="Lander E.S."/>
            <person name="Weissenbach J."/>
            <person name="Roest Crollius H."/>
        </authorList>
    </citation>
    <scope>NUCLEOTIDE SEQUENCE [LARGE SCALE GENOMIC DNA]</scope>
</reference>
<evidence type="ECO:0000313" key="8">
    <source>
        <dbReference type="Ensembl" id="ENSTNIP00000003841.1"/>
    </source>
</evidence>
<dbReference type="PANTHER" id="PTHR47230">
    <property type="entry name" value="TIR DOMAIN-CONTAINING ADAPTER MOLECULE 1"/>
    <property type="match status" value="1"/>
</dbReference>
<dbReference type="InterPro" id="IPR040886">
    <property type="entry name" value="TRIF_N"/>
</dbReference>
<evidence type="ECO:0000256" key="6">
    <source>
        <dbReference type="ARBA" id="ARBA00023198"/>
    </source>
</evidence>
<dbReference type="GO" id="GO:0045087">
    <property type="term" value="P:innate immune response"/>
    <property type="evidence" value="ECO:0007669"/>
    <property type="project" value="UniProtKB-KW"/>
</dbReference>
<evidence type="ECO:0000313" key="9">
    <source>
        <dbReference type="Proteomes" id="UP000007303"/>
    </source>
</evidence>
<dbReference type="OMA" id="TRHGWQD"/>
<evidence type="ECO:0000256" key="4">
    <source>
        <dbReference type="ARBA" id="ARBA00022588"/>
    </source>
</evidence>
<dbReference type="FunCoup" id="H3C6H1">
    <property type="interactions" value="802"/>
</dbReference>
<evidence type="ECO:0000256" key="2">
    <source>
        <dbReference type="ARBA" id="ARBA00022490"/>
    </source>
</evidence>
<evidence type="ECO:0000259" key="7">
    <source>
        <dbReference type="PROSITE" id="PS50104"/>
    </source>
</evidence>
<dbReference type="GO" id="GO:0043123">
    <property type="term" value="P:positive regulation of canonical NF-kappaB signal transduction"/>
    <property type="evidence" value="ECO:0007669"/>
    <property type="project" value="Ensembl"/>
</dbReference>
<evidence type="ECO:0000256" key="5">
    <source>
        <dbReference type="ARBA" id="ARBA00022859"/>
    </source>
</evidence>
<dbReference type="GO" id="GO:0035591">
    <property type="term" value="F:signaling adaptor activity"/>
    <property type="evidence" value="ECO:0007669"/>
    <property type="project" value="TreeGrafter"/>
</dbReference>
<keyword evidence="2" id="KW-0963">Cytoplasm</keyword>
<dbReference type="Gene3D" id="3.40.50.10140">
    <property type="entry name" value="Toll/interleukin-1 receptor homology (TIR) domain"/>
    <property type="match status" value="1"/>
</dbReference>
<feature type="domain" description="TIR" evidence="7">
    <location>
        <begin position="305"/>
        <end position="441"/>
    </location>
</feature>
<comment type="subcellular location">
    <subcellularLocation>
        <location evidence="1">Cytoplasm</location>
    </subcellularLocation>
</comment>
<dbReference type="GO" id="GO:0032728">
    <property type="term" value="P:positive regulation of interferon-beta production"/>
    <property type="evidence" value="ECO:0007669"/>
    <property type="project" value="Ensembl"/>
</dbReference>
<dbReference type="InParanoid" id="H3C6H1"/>
<proteinExistence type="predicted"/>
<dbReference type="PANTHER" id="PTHR47230:SF1">
    <property type="entry name" value="TIR DOMAIN-CONTAINING ADAPTER MOLECULE 1"/>
    <property type="match status" value="1"/>
</dbReference>
<accession>H3C6H1</accession>
<keyword evidence="6" id="KW-0395">Inflammatory response</keyword>
<keyword evidence="3" id="KW-0597">Phosphoprotein</keyword>
<dbReference type="GO" id="GO:0006954">
    <property type="term" value="P:inflammatory response"/>
    <property type="evidence" value="ECO:0007669"/>
    <property type="project" value="UniProtKB-KW"/>
</dbReference>
<dbReference type="GO" id="GO:0005768">
    <property type="term" value="C:endosome"/>
    <property type="evidence" value="ECO:0007669"/>
    <property type="project" value="TreeGrafter"/>
</dbReference>
<sequence length="532" mass="59221">MSHGGHNNQGTGPGDILDILVKTPLERLLSLTLQPSESPEGNVVHVLCLIVLQREKQALGKLHTLGNSLLSKHLSETWLMSRGKLEDFALSFRNFQNLTSESVVLLARVFKVLSEQRLCDPHLRDVAYRRALSTVGHTSEPLGYEQLKEEAVAVCGPQVAEWMCSYVSGLGSLSVLDSNRLPSPLDANPSTLSYPTHLEISTSSTAFVKEDRTPETPQTPQANPSVLLRTNEVGTKDASEPCPVSEEPQLKSSEFAGDSLVLSSLPASTFATGPSFAAPSTYVPAETRAACDLEESGSTGEEEATFYGFVIMHAPEDADAADDVREKMEKIIDCKGATFSDDFHVPGKSTLGCVEDAINNTAFTILLLTQNFTTRMVELQTSSALINSLNRKHKWNTVIPLLPLHNCMPKQDIPLILQTIVPLQENKNFERKILKSISLQKIKRQEKIWMEEQRMKLLKARQQQLKHQKQLMKESEKAQWQEKERLRLQLGQPLLNPNVLGEDDEDGRAWWQHSNIHIESANYIIIGNDSQM</sequence>
<dbReference type="InterPro" id="IPR046946">
    <property type="entry name" value="TCAM1/2"/>
</dbReference>
<organism evidence="8 9">
    <name type="scientific">Tetraodon nigroviridis</name>
    <name type="common">Spotted green pufferfish</name>
    <name type="synonym">Chelonodon nigroviridis</name>
    <dbReference type="NCBI Taxonomy" id="99883"/>
    <lineage>
        <taxon>Eukaryota</taxon>
        <taxon>Metazoa</taxon>
        <taxon>Chordata</taxon>
        <taxon>Craniata</taxon>
        <taxon>Vertebrata</taxon>
        <taxon>Euteleostomi</taxon>
        <taxon>Actinopterygii</taxon>
        <taxon>Neopterygii</taxon>
        <taxon>Teleostei</taxon>
        <taxon>Neoteleostei</taxon>
        <taxon>Acanthomorphata</taxon>
        <taxon>Eupercaria</taxon>
        <taxon>Tetraodontiformes</taxon>
        <taxon>Tetradontoidea</taxon>
        <taxon>Tetraodontidae</taxon>
        <taxon>Tetraodon</taxon>
    </lineage>
</organism>
<evidence type="ECO:0000256" key="1">
    <source>
        <dbReference type="ARBA" id="ARBA00004496"/>
    </source>
</evidence>
<keyword evidence="4" id="KW-0399">Innate immunity</keyword>
<dbReference type="HOGENOM" id="CLU_481409_0_0_1"/>
<reference evidence="8" key="3">
    <citation type="submission" date="2025-09" db="UniProtKB">
        <authorList>
            <consortium name="Ensembl"/>
        </authorList>
    </citation>
    <scope>IDENTIFICATION</scope>
</reference>
<evidence type="ECO:0000256" key="3">
    <source>
        <dbReference type="ARBA" id="ARBA00022553"/>
    </source>
</evidence>
<dbReference type="InterPro" id="IPR035897">
    <property type="entry name" value="Toll_tir_struct_dom_sf"/>
</dbReference>
<protein>
    <submittedName>
        <fullName evidence="8">TIR domain containing adaptor molecule 1</fullName>
    </submittedName>
</protein>
<dbReference type="InterPro" id="IPR000157">
    <property type="entry name" value="TIR_dom"/>
</dbReference>
<keyword evidence="9" id="KW-1185">Reference proteome</keyword>